<gene>
    <name evidence="2" type="ORF">DXG03_003984</name>
</gene>
<evidence type="ECO:0000256" key="1">
    <source>
        <dbReference type="SAM" id="MobiDB-lite"/>
    </source>
</evidence>
<feature type="region of interest" description="Disordered" evidence="1">
    <location>
        <begin position="51"/>
        <end position="107"/>
    </location>
</feature>
<evidence type="ECO:0000313" key="2">
    <source>
        <dbReference type="EMBL" id="KAG5641897.1"/>
    </source>
</evidence>
<feature type="compositionally biased region" description="Low complexity" evidence="1">
    <location>
        <begin position="71"/>
        <end position="83"/>
    </location>
</feature>
<feature type="compositionally biased region" description="Pro residues" evidence="1">
    <location>
        <begin position="161"/>
        <end position="202"/>
    </location>
</feature>
<name>A0A9P7G0L8_9AGAR</name>
<reference evidence="2" key="1">
    <citation type="submission" date="2020-07" db="EMBL/GenBank/DDBJ databases">
        <authorList>
            <person name="Nieuwenhuis M."/>
            <person name="Van De Peppel L.J.J."/>
        </authorList>
    </citation>
    <scope>NUCLEOTIDE SEQUENCE</scope>
    <source>
        <strain evidence="2">AP01</strain>
        <tissue evidence="2">Mycelium</tissue>
    </source>
</reference>
<proteinExistence type="predicted"/>
<feature type="compositionally biased region" description="Pro residues" evidence="1">
    <location>
        <begin position="224"/>
        <end position="235"/>
    </location>
</feature>
<dbReference type="AlphaFoldDB" id="A0A9P7G0L8"/>
<dbReference type="PRINTS" id="PR01217">
    <property type="entry name" value="PRICHEXTENSN"/>
</dbReference>
<feature type="compositionally biased region" description="Polar residues" evidence="1">
    <location>
        <begin position="391"/>
        <end position="401"/>
    </location>
</feature>
<feature type="compositionally biased region" description="Low complexity" evidence="1">
    <location>
        <begin position="369"/>
        <end position="390"/>
    </location>
</feature>
<protein>
    <submittedName>
        <fullName evidence="2">Uncharacterized protein</fullName>
    </submittedName>
</protein>
<feature type="compositionally biased region" description="Pro residues" evidence="1">
    <location>
        <begin position="323"/>
        <end position="350"/>
    </location>
</feature>
<dbReference type="EMBL" id="JABCKV010000236">
    <property type="protein sequence ID" value="KAG5641897.1"/>
    <property type="molecule type" value="Genomic_DNA"/>
</dbReference>
<feature type="region of interest" description="Disordered" evidence="1">
    <location>
        <begin position="1"/>
        <end position="32"/>
    </location>
</feature>
<sequence>MPLPVLPSSLDKAPLPDSQSTTTTASSSSPTPIEVVAPVLAKVQSLLGPPAEESKVQLPPTSPRPSPMPVAVPVASPSINVAPDVGSPPTPIALEVPDATPSPAPSSPFQIFCPRPIHAFVTAMILEVDWTAPKIEEPADITAPAPASTPPLTPITTRTPTPAPTPSPTPPPALSPTTTPSPAPAPTPTQAPAPASPQPTSPTSPTAHIPTPGPRRRTSRWGPPTQPPHLAPVDPPAASALARPIPPAVDAGLRNESPQPVFISAPVPAPPQHIASGQGRCGLPSTQLAPTPPATQPTTSIPKPVQSTPTAASGHPCRALRCGPPPIPAPPSAQPQPLAPVQATPPPPTPTTAVASTGRLPRTRNFPTSSLLWQNASLSSSLASTDSGSSNRSPSPVATNLQPLPSAPAPAPAQPPPPAPVQATPPTDATSPPTGRLPRTRNFTTFSLLWQNAASSSSPTPSPVVEAAPNLGSSVGLGALEKKEVTVMWRPSGPPLLLARRREDDWDCFA</sequence>
<dbReference type="Proteomes" id="UP000775547">
    <property type="component" value="Unassembled WGS sequence"/>
</dbReference>
<feature type="region of interest" description="Disordered" evidence="1">
    <location>
        <begin position="137"/>
        <end position="443"/>
    </location>
</feature>
<keyword evidence="3" id="KW-1185">Reference proteome</keyword>
<feature type="compositionally biased region" description="Low complexity" evidence="1">
    <location>
        <begin position="421"/>
        <end position="434"/>
    </location>
</feature>
<comment type="caution">
    <text evidence="2">The sequence shown here is derived from an EMBL/GenBank/DDBJ whole genome shotgun (WGS) entry which is preliminary data.</text>
</comment>
<feature type="compositionally biased region" description="Pro residues" evidence="1">
    <location>
        <begin position="60"/>
        <end position="70"/>
    </location>
</feature>
<feature type="compositionally biased region" description="Pro residues" evidence="1">
    <location>
        <begin position="405"/>
        <end position="420"/>
    </location>
</feature>
<evidence type="ECO:0000313" key="3">
    <source>
        <dbReference type="Proteomes" id="UP000775547"/>
    </source>
</evidence>
<organism evidence="2 3">
    <name type="scientific">Asterophora parasitica</name>
    <dbReference type="NCBI Taxonomy" id="117018"/>
    <lineage>
        <taxon>Eukaryota</taxon>
        <taxon>Fungi</taxon>
        <taxon>Dikarya</taxon>
        <taxon>Basidiomycota</taxon>
        <taxon>Agaricomycotina</taxon>
        <taxon>Agaricomycetes</taxon>
        <taxon>Agaricomycetidae</taxon>
        <taxon>Agaricales</taxon>
        <taxon>Tricholomatineae</taxon>
        <taxon>Lyophyllaceae</taxon>
        <taxon>Asterophora</taxon>
    </lineage>
</organism>
<reference evidence="2" key="2">
    <citation type="submission" date="2021-10" db="EMBL/GenBank/DDBJ databases">
        <title>Phylogenomics reveals ancestral predisposition of the termite-cultivated fungus Termitomyces towards a domesticated lifestyle.</title>
        <authorList>
            <person name="Auxier B."/>
            <person name="Grum-Grzhimaylo A."/>
            <person name="Cardenas M.E."/>
            <person name="Lodge J.D."/>
            <person name="Laessoe T."/>
            <person name="Pedersen O."/>
            <person name="Smith M.E."/>
            <person name="Kuyper T.W."/>
            <person name="Franco-Molano E.A."/>
            <person name="Baroni T.J."/>
            <person name="Aanen D.K."/>
        </authorList>
    </citation>
    <scope>NUCLEOTIDE SEQUENCE</scope>
    <source>
        <strain evidence="2">AP01</strain>
        <tissue evidence="2">Mycelium</tissue>
    </source>
</reference>
<accession>A0A9P7G0L8</accession>
<feature type="compositionally biased region" description="Low complexity" evidence="1">
    <location>
        <begin position="20"/>
        <end position="32"/>
    </location>
</feature>